<reference evidence="1 2" key="1">
    <citation type="submission" date="2018-07" db="EMBL/GenBank/DDBJ databases">
        <title>Section-level genome sequencing of Aspergillus section Nigri to investigate inter- and intra-species variation.</title>
        <authorList>
            <consortium name="DOE Joint Genome Institute"/>
            <person name="Vesth T.C."/>
            <person name="Nybo J.L."/>
            <person name="Theobald S."/>
            <person name="Frisvad J.C."/>
            <person name="Larsen T.O."/>
            <person name="Nielsen K.F."/>
            <person name="Hoof J.B."/>
            <person name="Brandl J."/>
            <person name="Salamov A."/>
            <person name="Riley R."/>
            <person name="Gladden J.M."/>
            <person name="Phatale P."/>
            <person name="Nielsen M.T."/>
            <person name="Lyhne E.K."/>
            <person name="Kogle M.E."/>
            <person name="Strasser K."/>
            <person name="McDonnell E."/>
            <person name="Barry K."/>
            <person name="Clum A."/>
            <person name="Chen C."/>
            <person name="Nolan M."/>
            <person name="Sandor L."/>
            <person name="Kuo A."/>
            <person name="Lipzen A."/>
            <person name="Hainaut M."/>
            <person name="Drula E."/>
            <person name="Tsang A."/>
            <person name="Magnuson J.K."/>
            <person name="Henrissat B."/>
            <person name="Wiebenga A."/>
            <person name="Simmons B.A."/>
            <person name="Makela M.R."/>
            <person name="De vries R.P."/>
            <person name="Grigoriev I.V."/>
            <person name="Mortensen U.H."/>
            <person name="Baker S.E."/>
            <person name="Andersen M.R."/>
        </authorList>
    </citation>
    <scope>NUCLEOTIDE SEQUENCE [LARGE SCALE GENOMIC DNA]</scope>
    <source>
        <strain evidence="1 2">ATCC 13157</strain>
    </source>
</reference>
<dbReference type="EMBL" id="KZ851859">
    <property type="protein sequence ID" value="RDK39887.1"/>
    <property type="molecule type" value="Genomic_DNA"/>
</dbReference>
<dbReference type="Proteomes" id="UP000254937">
    <property type="component" value="Unassembled WGS sequence"/>
</dbReference>
<evidence type="ECO:0000313" key="2">
    <source>
        <dbReference type="Proteomes" id="UP000254937"/>
    </source>
</evidence>
<sequence>MLKLQQIKVPGISVYGSRHCSSPARPLCRRAAGGFCKGQSREEELYGSCTSRMQPQWQIQNWSCMSFCPDGAITCPSVPSNAANKACAYTMFFIPSAPPRLSAVNGFF</sequence>
<organism evidence="1 2">
    <name type="scientific">Aspergillus phoenicis ATCC 13157</name>
    <dbReference type="NCBI Taxonomy" id="1353007"/>
    <lineage>
        <taxon>Eukaryota</taxon>
        <taxon>Fungi</taxon>
        <taxon>Dikarya</taxon>
        <taxon>Ascomycota</taxon>
        <taxon>Pezizomycotina</taxon>
        <taxon>Eurotiomycetes</taxon>
        <taxon>Eurotiomycetidae</taxon>
        <taxon>Eurotiales</taxon>
        <taxon>Aspergillaceae</taxon>
        <taxon>Aspergillus</taxon>
    </lineage>
</organism>
<keyword evidence="2" id="KW-1185">Reference proteome</keyword>
<name>A0A370PCH2_ASPPH</name>
<evidence type="ECO:0000313" key="1">
    <source>
        <dbReference type="EMBL" id="RDK39887.1"/>
    </source>
</evidence>
<accession>A0A370PCH2</accession>
<gene>
    <name evidence="1" type="ORF">M752DRAFT_45671</name>
</gene>
<protein>
    <submittedName>
        <fullName evidence="1">Uncharacterized protein</fullName>
    </submittedName>
</protein>
<proteinExistence type="predicted"/>
<dbReference type="AlphaFoldDB" id="A0A370PCH2"/>